<keyword evidence="2" id="KW-1185">Reference proteome</keyword>
<gene>
    <name evidence="1" type="ORF">MFFC18_39880</name>
</gene>
<dbReference type="EMBL" id="CP042912">
    <property type="protein sequence ID" value="QEG24072.1"/>
    <property type="molecule type" value="Genomic_DNA"/>
</dbReference>
<dbReference type="Proteomes" id="UP000322214">
    <property type="component" value="Chromosome"/>
</dbReference>
<dbReference type="STRING" id="980251.GCA_001642875_04112"/>
<sequence length="360" mass="40022">MRVVSLILLLVAVGFCSVAGLGQSIYGPDFEKLNSVVTAQEIDVVSTDSVEIDIGSLVREISQLGEPFVIKLPFAASNQNDAKLILKSKSCSCVAKGLDEIKIKAGSVNFIDLEFKSNGKSVQVFKHYLKFSRTINGNGASDFVVVLKGKIVRPYCWIDLHNDSFRVSKQTTDVDLPGLLLLGNFDEVDCKCSDPRFRVDIHSQSKARYGGIPVMDLSLVLSGKTDELLSRDEPFETVLVLDLDGQSLKIPLELSAARSSFRVNPERLFVSAKLGNTKRRFRIVGSKPFKVKRIASDAKFLRIEREENLSDSLVQTFSVEFMAIKTEKNQANSQIEKCQIELVVDDESETNLDVEVYAQW</sequence>
<dbReference type="RefSeq" id="WP_075082377.1">
    <property type="nucleotide sequence ID" value="NZ_CP042912.1"/>
</dbReference>
<proteinExistence type="predicted"/>
<reference evidence="1 2" key="1">
    <citation type="submission" date="2019-08" db="EMBL/GenBank/DDBJ databases">
        <title>Deep-cultivation of Planctomycetes and their phenomic and genomic characterization uncovers novel biology.</title>
        <authorList>
            <person name="Wiegand S."/>
            <person name="Jogler M."/>
            <person name="Boedeker C."/>
            <person name="Pinto D."/>
            <person name="Vollmers J."/>
            <person name="Rivas-Marin E."/>
            <person name="Kohn T."/>
            <person name="Peeters S.H."/>
            <person name="Heuer A."/>
            <person name="Rast P."/>
            <person name="Oberbeckmann S."/>
            <person name="Bunk B."/>
            <person name="Jeske O."/>
            <person name="Meyerdierks A."/>
            <person name="Storesund J.E."/>
            <person name="Kallscheuer N."/>
            <person name="Luecker S."/>
            <person name="Lage O.M."/>
            <person name="Pohl T."/>
            <person name="Merkel B.J."/>
            <person name="Hornburger P."/>
            <person name="Mueller R.-W."/>
            <person name="Bruemmer F."/>
            <person name="Labrenz M."/>
            <person name="Spormann A.M."/>
            <person name="Op den Camp H."/>
            <person name="Overmann J."/>
            <person name="Amann R."/>
            <person name="Jetten M.S.M."/>
            <person name="Mascher T."/>
            <person name="Medema M.H."/>
            <person name="Devos D.P."/>
            <person name="Kaster A.-K."/>
            <person name="Ovreas L."/>
            <person name="Rohde M."/>
            <person name="Galperin M.Y."/>
            <person name="Jogler C."/>
        </authorList>
    </citation>
    <scope>NUCLEOTIDE SEQUENCE [LARGE SCALE GENOMIC DNA]</scope>
    <source>
        <strain evidence="1 2">FC18</strain>
    </source>
</reference>
<dbReference type="AlphaFoldDB" id="A0A5B9PH81"/>
<evidence type="ECO:0000313" key="1">
    <source>
        <dbReference type="EMBL" id="QEG24072.1"/>
    </source>
</evidence>
<accession>A0A5B9PH81</accession>
<dbReference type="KEGG" id="mff:MFFC18_39880"/>
<evidence type="ECO:0008006" key="3">
    <source>
        <dbReference type="Google" id="ProtNLM"/>
    </source>
</evidence>
<name>A0A5B9PH81_9BACT</name>
<evidence type="ECO:0000313" key="2">
    <source>
        <dbReference type="Proteomes" id="UP000322214"/>
    </source>
</evidence>
<protein>
    <recommendedName>
        <fullName evidence="3">DUF1573 domain-containing protein</fullName>
    </recommendedName>
</protein>
<organism evidence="1 2">
    <name type="scientific">Mariniblastus fucicola</name>
    <dbReference type="NCBI Taxonomy" id="980251"/>
    <lineage>
        <taxon>Bacteria</taxon>
        <taxon>Pseudomonadati</taxon>
        <taxon>Planctomycetota</taxon>
        <taxon>Planctomycetia</taxon>
        <taxon>Pirellulales</taxon>
        <taxon>Pirellulaceae</taxon>
        <taxon>Mariniblastus</taxon>
    </lineage>
</organism>